<dbReference type="RefSeq" id="WP_135115345.1">
    <property type="nucleotide sequence ID" value="NZ_JADGLL010000045.1"/>
</dbReference>
<dbReference type="PANTHER" id="PTHR11533">
    <property type="entry name" value="PROTEASE M1 ZINC METALLOPROTEASE"/>
    <property type="match status" value="1"/>
</dbReference>
<keyword evidence="7" id="KW-0645">Protease</keyword>
<keyword evidence="10" id="KW-0862">Zinc</keyword>
<dbReference type="PANTHER" id="PTHR11533:SF174">
    <property type="entry name" value="PUROMYCIN-SENSITIVE AMINOPEPTIDASE-RELATED"/>
    <property type="match status" value="1"/>
</dbReference>
<reference evidence="16 17" key="1">
    <citation type="submission" date="2019-03" db="EMBL/GenBank/DDBJ databases">
        <title>Diversity of the mouse oral microbiome.</title>
        <authorList>
            <person name="Joseph S."/>
            <person name="Aduse-Opoku J."/>
            <person name="Curtis M."/>
            <person name="Wade W."/>
            <person name="Hashim A."/>
        </authorList>
    </citation>
    <scope>NUCLEOTIDE SEQUENCE [LARGE SCALE GENOMIC DNA]</scope>
    <source>
        <strain evidence="16 17">P1012</strain>
    </source>
</reference>
<dbReference type="EMBL" id="SPQB01000045">
    <property type="protein sequence ID" value="TFU31339.1"/>
    <property type="molecule type" value="Genomic_DNA"/>
</dbReference>
<dbReference type="InterPro" id="IPR045357">
    <property type="entry name" value="Aminopeptidase_N-like_N"/>
</dbReference>
<evidence type="ECO:0000256" key="6">
    <source>
        <dbReference type="ARBA" id="ARBA00022438"/>
    </source>
</evidence>
<accession>A0A4Y9FSX2</accession>
<dbReference type="CDD" id="cd09603">
    <property type="entry name" value="M1_APN_like"/>
    <property type="match status" value="1"/>
</dbReference>
<evidence type="ECO:0000256" key="10">
    <source>
        <dbReference type="ARBA" id="ARBA00022833"/>
    </source>
</evidence>
<dbReference type="Gene3D" id="2.60.40.1730">
    <property type="entry name" value="tricorn interacting facor f3 domain"/>
    <property type="match status" value="1"/>
</dbReference>
<organism evidence="16 17">
    <name type="scientific">Microbacterium paludicola</name>
    <dbReference type="NCBI Taxonomy" id="300019"/>
    <lineage>
        <taxon>Bacteria</taxon>
        <taxon>Bacillati</taxon>
        <taxon>Actinomycetota</taxon>
        <taxon>Actinomycetes</taxon>
        <taxon>Micrococcales</taxon>
        <taxon>Microbacteriaceae</taxon>
        <taxon>Microbacterium</taxon>
    </lineage>
</organism>
<evidence type="ECO:0000256" key="4">
    <source>
        <dbReference type="ARBA" id="ARBA00012564"/>
    </source>
</evidence>
<dbReference type="Proteomes" id="UP000298358">
    <property type="component" value="Unassembled WGS sequence"/>
</dbReference>
<dbReference type="Pfam" id="PF17900">
    <property type="entry name" value="Peptidase_M1_N"/>
    <property type="match status" value="1"/>
</dbReference>
<dbReference type="OrthoDB" id="100605at2"/>
<dbReference type="GO" id="GO:0042277">
    <property type="term" value="F:peptide binding"/>
    <property type="evidence" value="ECO:0007669"/>
    <property type="project" value="TreeGrafter"/>
</dbReference>
<gene>
    <name evidence="16" type="ORF">E4U02_13485</name>
</gene>
<dbReference type="GO" id="GO:0005615">
    <property type="term" value="C:extracellular space"/>
    <property type="evidence" value="ECO:0007669"/>
    <property type="project" value="TreeGrafter"/>
</dbReference>
<dbReference type="GO" id="GO:0070006">
    <property type="term" value="F:metalloaminopeptidase activity"/>
    <property type="evidence" value="ECO:0007669"/>
    <property type="project" value="TreeGrafter"/>
</dbReference>
<dbReference type="InterPro" id="IPR050344">
    <property type="entry name" value="Peptidase_M1_aminopeptidases"/>
</dbReference>
<comment type="similarity">
    <text evidence="3">Belongs to the peptidase M1 family.</text>
</comment>
<dbReference type="SUPFAM" id="SSF63737">
    <property type="entry name" value="Leukotriene A4 hydrolase N-terminal domain"/>
    <property type="match status" value="1"/>
</dbReference>
<dbReference type="GO" id="GO:0016020">
    <property type="term" value="C:membrane"/>
    <property type="evidence" value="ECO:0007669"/>
    <property type="project" value="TreeGrafter"/>
</dbReference>
<evidence type="ECO:0000256" key="3">
    <source>
        <dbReference type="ARBA" id="ARBA00010136"/>
    </source>
</evidence>
<dbReference type="InterPro" id="IPR042097">
    <property type="entry name" value="Aminopeptidase_N-like_N_sf"/>
</dbReference>
<evidence type="ECO:0000256" key="2">
    <source>
        <dbReference type="ARBA" id="ARBA00001947"/>
    </source>
</evidence>
<name>A0A4Y9FSX2_9MICO</name>
<dbReference type="GO" id="GO:0005737">
    <property type="term" value="C:cytoplasm"/>
    <property type="evidence" value="ECO:0007669"/>
    <property type="project" value="TreeGrafter"/>
</dbReference>
<evidence type="ECO:0000256" key="7">
    <source>
        <dbReference type="ARBA" id="ARBA00022670"/>
    </source>
</evidence>
<dbReference type="SUPFAM" id="SSF55486">
    <property type="entry name" value="Metalloproteases ('zincins'), catalytic domain"/>
    <property type="match status" value="1"/>
</dbReference>
<dbReference type="GO" id="GO:0008270">
    <property type="term" value="F:zinc ion binding"/>
    <property type="evidence" value="ECO:0007669"/>
    <property type="project" value="InterPro"/>
</dbReference>
<dbReference type="AlphaFoldDB" id="A0A4Y9FSX2"/>
<proteinExistence type="inferred from homology"/>
<evidence type="ECO:0000256" key="1">
    <source>
        <dbReference type="ARBA" id="ARBA00000098"/>
    </source>
</evidence>
<dbReference type="InterPro" id="IPR001930">
    <property type="entry name" value="Peptidase_M1"/>
</dbReference>
<comment type="catalytic activity">
    <reaction evidence="1">
        <text>Release of an N-terminal amino acid, Xaa-|-Yaa- from a peptide, amide or arylamide. Xaa is preferably Ala, but may be most amino acids including Pro (slow action). When a terminal hydrophobic residue is followed by a prolyl residue, the two may be released as an intact Xaa-Pro dipeptide.</text>
        <dbReference type="EC" id="3.4.11.2"/>
    </reaction>
</comment>
<keyword evidence="6" id="KW-0031">Aminopeptidase</keyword>
<dbReference type="GO" id="GO:0016285">
    <property type="term" value="F:alanyl aminopeptidase activity"/>
    <property type="evidence" value="ECO:0007669"/>
    <property type="project" value="UniProtKB-EC"/>
</dbReference>
<evidence type="ECO:0000256" key="13">
    <source>
        <dbReference type="ARBA" id="ARBA00031533"/>
    </source>
</evidence>
<comment type="caution">
    <text evidence="16">The sequence shown here is derived from an EMBL/GenBank/DDBJ whole genome shotgun (WGS) entry which is preliminary data.</text>
</comment>
<evidence type="ECO:0000313" key="17">
    <source>
        <dbReference type="Proteomes" id="UP000298358"/>
    </source>
</evidence>
<dbReference type="Pfam" id="PF01433">
    <property type="entry name" value="Peptidase_M1"/>
    <property type="match status" value="1"/>
</dbReference>
<dbReference type="InterPro" id="IPR027268">
    <property type="entry name" value="Peptidase_M4/M1_CTD_sf"/>
</dbReference>
<evidence type="ECO:0000256" key="8">
    <source>
        <dbReference type="ARBA" id="ARBA00022723"/>
    </source>
</evidence>
<protein>
    <recommendedName>
        <fullName evidence="5">Aminopeptidase N</fullName>
        <ecNumber evidence="4">3.4.11.2</ecNumber>
    </recommendedName>
    <alternativeName>
        <fullName evidence="12">Alanine aminopeptidase</fullName>
    </alternativeName>
    <alternativeName>
        <fullName evidence="13">Lysyl aminopeptidase</fullName>
    </alternativeName>
</protein>
<feature type="domain" description="Peptidase M1 membrane alanine aminopeptidase" evidence="14">
    <location>
        <begin position="229"/>
        <end position="409"/>
    </location>
</feature>
<evidence type="ECO:0000313" key="16">
    <source>
        <dbReference type="EMBL" id="TFU31339.1"/>
    </source>
</evidence>
<dbReference type="EC" id="3.4.11.2" evidence="4"/>
<dbReference type="Gene3D" id="1.10.390.10">
    <property type="entry name" value="Neutral Protease Domain 2"/>
    <property type="match status" value="1"/>
</dbReference>
<keyword evidence="9" id="KW-0378">Hydrolase</keyword>
<evidence type="ECO:0000256" key="5">
    <source>
        <dbReference type="ARBA" id="ARBA00015611"/>
    </source>
</evidence>
<keyword evidence="11" id="KW-0482">Metalloprotease</keyword>
<evidence type="ECO:0000256" key="9">
    <source>
        <dbReference type="ARBA" id="ARBA00022801"/>
    </source>
</evidence>
<dbReference type="PRINTS" id="PR00756">
    <property type="entry name" value="ALADIPTASE"/>
</dbReference>
<evidence type="ECO:0000256" key="12">
    <source>
        <dbReference type="ARBA" id="ARBA00029811"/>
    </source>
</evidence>
<keyword evidence="17" id="KW-1185">Reference proteome</keyword>
<dbReference type="InterPro" id="IPR014782">
    <property type="entry name" value="Peptidase_M1_dom"/>
</dbReference>
<comment type="cofactor">
    <cofactor evidence="2">
        <name>Zn(2+)</name>
        <dbReference type="ChEBI" id="CHEBI:29105"/>
    </cofactor>
</comment>
<dbReference type="GO" id="GO:0043171">
    <property type="term" value="P:peptide catabolic process"/>
    <property type="evidence" value="ECO:0007669"/>
    <property type="project" value="TreeGrafter"/>
</dbReference>
<dbReference type="GO" id="GO:0006508">
    <property type="term" value="P:proteolysis"/>
    <property type="evidence" value="ECO:0007669"/>
    <property type="project" value="UniProtKB-KW"/>
</dbReference>
<evidence type="ECO:0000259" key="15">
    <source>
        <dbReference type="Pfam" id="PF17900"/>
    </source>
</evidence>
<evidence type="ECO:0000259" key="14">
    <source>
        <dbReference type="Pfam" id="PF01433"/>
    </source>
</evidence>
<feature type="domain" description="Aminopeptidase N-like N-terminal" evidence="15">
    <location>
        <begin position="19"/>
        <end position="188"/>
    </location>
</feature>
<keyword evidence="8" id="KW-0479">Metal-binding</keyword>
<evidence type="ECO:0000256" key="11">
    <source>
        <dbReference type="ARBA" id="ARBA00023049"/>
    </source>
</evidence>
<sequence>MKPDAYTPLSGDPNVRIARYELQLDYRVATNRLDAVATVTGRVRERTKSISLDLVGLRATRVKAAGRSDVKHRQTDRKLKLAFGAPLEAGESFTLTIAYGGAPRARGTRWGTLGWEELNDGVLVASQPTGAPTWFPCNDLPRDKATYRIRVTTDAAYTVVAGQPVTPALERGRRVWTFDLDVPTPTYLVALYIGRYTRRDVELGGVRGAILYPRAIESRVEADFADLGRMMTVFEEAFGPYPLPGYTVVVTEDDLEIPLEAQGMAVFGANHIDGEGGLERLIAHELAHQWFGNSVGLARWRDIWLNEGFACYAEWIWEERSGGPSAHALALGYHGRLAELPQDVVLSDPGADLMFDDRVYKRGALALHALRLTIGDEPFFGVLRAWTERHRGGTAKTADFVRLVEELAGGLAASLLGPWLDDVALPALPPGPAVRPATVSASL</sequence>